<reference evidence="2" key="1">
    <citation type="journal article" date="2023" name="Insect Mol. Biol.">
        <title>Genome sequencing provides insights into the evolution of gene families encoding plant cell wall-degrading enzymes in longhorned beetles.</title>
        <authorList>
            <person name="Shin N.R."/>
            <person name="Okamura Y."/>
            <person name="Kirsch R."/>
            <person name="Pauchet Y."/>
        </authorList>
    </citation>
    <scope>NUCLEOTIDE SEQUENCE</scope>
    <source>
        <strain evidence="2">AMC_N1</strain>
    </source>
</reference>
<dbReference type="AlphaFoldDB" id="A0AAV8XPJ9"/>
<keyword evidence="3" id="KW-1185">Reference proteome</keyword>
<evidence type="ECO:0000313" key="2">
    <source>
        <dbReference type="EMBL" id="KAJ8940874.1"/>
    </source>
</evidence>
<feature type="compositionally biased region" description="Polar residues" evidence="1">
    <location>
        <begin position="103"/>
        <end position="112"/>
    </location>
</feature>
<name>A0AAV8XPJ9_9CUCU</name>
<feature type="compositionally biased region" description="Basic and acidic residues" evidence="1">
    <location>
        <begin position="149"/>
        <end position="173"/>
    </location>
</feature>
<dbReference type="EMBL" id="JAPWTK010000404">
    <property type="protein sequence ID" value="KAJ8940874.1"/>
    <property type="molecule type" value="Genomic_DNA"/>
</dbReference>
<gene>
    <name evidence="2" type="ORF">NQ318_000610</name>
</gene>
<organism evidence="2 3">
    <name type="scientific">Aromia moschata</name>
    <dbReference type="NCBI Taxonomy" id="1265417"/>
    <lineage>
        <taxon>Eukaryota</taxon>
        <taxon>Metazoa</taxon>
        <taxon>Ecdysozoa</taxon>
        <taxon>Arthropoda</taxon>
        <taxon>Hexapoda</taxon>
        <taxon>Insecta</taxon>
        <taxon>Pterygota</taxon>
        <taxon>Neoptera</taxon>
        <taxon>Endopterygota</taxon>
        <taxon>Coleoptera</taxon>
        <taxon>Polyphaga</taxon>
        <taxon>Cucujiformia</taxon>
        <taxon>Chrysomeloidea</taxon>
        <taxon>Cerambycidae</taxon>
        <taxon>Cerambycinae</taxon>
        <taxon>Callichromatini</taxon>
        <taxon>Aromia</taxon>
    </lineage>
</organism>
<proteinExistence type="predicted"/>
<evidence type="ECO:0000313" key="3">
    <source>
        <dbReference type="Proteomes" id="UP001162162"/>
    </source>
</evidence>
<dbReference type="Proteomes" id="UP001162162">
    <property type="component" value="Unassembled WGS sequence"/>
</dbReference>
<comment type="caution">
    <text evidence="2">The sequence shown here is derived from an EMBL/GenBank/DDBJ whole genome shotgun (WGS) entry which is preliminary data.</text>
</comment>
<feature type="region of interest" description="Disordered" evidence="1">
    <location>
        <begin position="94"/>
        <end position="180"/>
    </location>
</feature>
<accession>A0AAV8XPJ9</accession>
<evidence type="ECO:0000256" key="1">
    <source>
        <dbReference type="SAM" id="MobiDB-lite"/>
    </source>
</evidence>
<protein>
    <submittedName>
        <fullName evidence="2">Uncharacterized protein</fullName>
    </submittedName>
</protein>
<feature type="compositionally biased region" description="Low complexity" evidence="1">
    <location>
        <begin position="132"/>
        <end position="145"/>
    </location>
</feature>
<sequence length="238" mass="26188">MLPNKLVWGATGEGFTLRQLKHPLGHLYTIPSPSSIPFGSTPVGDAVSNHTLVHLGNPMYQESYSTTTQEGDLATGVKTVKFEKVTVKKTVRHITSSSSSTSIRQLATSSRTPSEELVLEDSAYLTQSSGNLASTSKTSSASSLTGKFPSEESLRDSPTKEQPGKDECDRDSNSSKVTSSSSEWYSEYRTHSFHMGSSRLDYVRSKSQYDEHIAHIRGLQFIYSFTSTLNSVTKYRVL</sequence>